<organism evidence="10">
    <name type="scientific">Mizugakiibacter sediminis</name>
    <dbReference type="NCBI Taxonomy" id="1475481"/>
    <lineage>
        <taxon>Bacteria</taxon>
        <taxon>Pseudomonadati</taxon>
        <taxon>Pseudomonadota</taxon>
        <taxon>Gammaproteobacteria</taxon>
        <taxon>Lysobacterales</taxon>
        <taxon>Rhodanobacteraceae</taxon>
        <taxon>Mizugakiibacter</taxon>
    </lineage>
</organism>
<keyword evidence="5 8" id="KW-0732">Signal</keyword>
<dbReference type="InterPro" id="IPR005017">
    <property type="entry name" value="OMPP1/FadL/TodX"/>
</dbReference>
<dbReference type="Gene3D" id="2.40.160.60">
    <property type="entry name" value="Outer membrane protein transport protein (OMPP1/FadL/TodX)"/>
    <property type="match status" value="1"/>
</dbReference>
<comment type="similarity">
    <text evidence="2">Belongs to the OmpP1/FadL family.</text>
</comment>
<dbReference type="STRING" id="1475481.GCA_000953855_00624"/>
<gene>
    <name evidence="9" type="ORF">MBSD_2097</name>
    <name evidence="10" type="ORF">MBSD_n0615</name>
</gene>
<dbReference type="Pfam" id="PF03349">
    <property type="entry name" value="Toluene_X"/>
    <property type="match status" value="1"/>
</dbReference>
<dbReference type="PROSITE" id="PS51318">
    <property type="entry name" value="TAT"/>
    <property type="match status" value="1"/>
</dbReference>
<keyword evidence="6" id="KW-0472">Membrane</keyword>
<dbReference type="GO" id="GO:0009279">
    <property type="term" value="C:cell outer membrane"/>
    <property type="evidence" value="ECO:0007669"/>
    <property type="project" value="UniProtKB-SubCell"/>
</dbReference>
<name>A0A0K8QKX7_9GAMM</name>
<keyword evidence="11" id="KW-1185">Reference proteome</keyword>
<dbReference type="EMBL" id="DF970159">
    <property type="protein sequence ID" value="GAP65326.1"/>
    <property type="molecule type" value="Genomic_DNA"/>
</dbReference>
<reference evidence="9" key="1">
    <citation type="submission" date="2015-03" db="EMBL/GenBank/DDBJ databases">
        <title>Draft genome sequence of Mizugakiibacter sediminis skMP5.</title>
        <authorList>
            <person name="Watanabe T."/>
            <person name="Kojima H."/>
            <person name="Fukui M."/>
        </authorList>
    </citation>
    <scope>NUCLEOTIDE SEQUENCE</scope>
    <source>
        <strain evidence="9">SkMP5</strain>
    </source>
</reference>
<evidence type="ECO:0000313" key="9">
    <source>
        <dbReference type="EMBL" id="GAN45548.1"/>
    </source>
</evidence>
<dbReference type="AlphaFoldDB" id="A0A0K8QKX7"/>
<dbReference type="EMBL" id="DF952381">
    <property type="protein sequence ID" value="GAN45548.1"/>
    <property type="molecule type" value="Genomic_DNA"/>
</dbReference>
<dbReference type="RefSeq" id="WP_062534997.1">
    <property type="nucleotide sequence ID" value="NZ_DF970159.1"/>
</dbReference>
<evidence type="ECO:0000256" key="6">
    <source>
        <dbReference type="ARBA" id="ARBA00023136"/>
    </source>
</evidence>
<keyword evidence="7" id="KW-0998">Cell outer membrane</keyword>
<evidence type="ECO:0000256" key="2">
    <source>
        <dbReference type="ARBA" id="ARBA00008163"/>
    </source>
</evidence>
<dbReference type="HOGENOM" id="CLU_035981_0_1_6"/>
<evidence type="ECO:0000256" key="7">
    <source>
        <dbReference type="ARBA" id="ARBA00023237"/>
    </source>
</evidence>
<protein>
    <submittedName>
        <fullName evidence="10">Long-chain fatty acid transport protein</fullName>
    </submittedName>
    <submittedName>
        <fullName evidence="9">Membrane protein</fullName>
    </submittedName>
</protein>
<keyword evidence="4" id="KW-0812">Transmembrane</keyword>
<feature type="signal peptide" evidence="8">
    <location>
        <begin position="1"/>
        <end position="35"/>
    </location>
</feature>
<reference evidence="10" key="2">
    <citation type="submission" date="2015-08" db="EMBL/GenBank/DDBJ databases">
        <title>Complete DNA Sequence of Pseudomonas syringae pv. actinidiae, the Causal Agent of Kiwifruit Canker Disease.</title>
        <authorList>
            <person name="Rikkerink E.H.A."/>
            <person name="Fineran P.C."/>
        </authorList>
    </citation>
    <scope>NUCLEOTIDE SEQUENCE</scope>
    <source>
        <strain evidence="10">SkMP5</strain>
    </source>
</reference>
<dbReference type="SUPFAM" id="SSF56935">
    <property type="entry name" value="Porins"/>
    <property type="match status" value="1"/>
</dbReference>
<dbReference type="PANTHER" id="PTHR35093">
    <property type="entry name" value="OUTER MEMBRANE PROTEIN NMB0088-RELATED"/>
    <property type="match status" value="1"/>
</dbReference>
<evidence type="ECO:0000256" key="1">
    <source>
        <dbReference type="ARBA" id="ARBA00004571"/>
    </source>
</evidence>
<dbReference type="GO" id="GO:0015483">
    <property type="term" value="F:long-chain fatty acid transporting porin activity"/>
    <property type="evidence" value="ECO:0007669"/>
    <property type="project" value="TreeGrafter"/>
</dbReference>
<comment type="subcellular location">
    <subcellularLocation>
        <location evidence="1">Cell outer membrane</location>
        <topology evidence="1">Multi-pass membrane protein</topology>
    </subcellularLocation>
</comment>
<evidence type="ECO:0000256" key="8">
    <source>
        <dbReference type="SAM" id="SignalP"/>
    </source>
</evidence>
<evidence type="ECO:0000313" key="10">
    <source>
        <dbReference type="EMBL" id="GAP65326.1"/>
    </source>
</evidence>
<dbReference type="InterPro" id="IPR006311">
    <property type="entry name" value="TAT_signal"/>
</dbReference>
<sequence length="455" mass="48647">MTKNNRTRPGFRPLAVAALAAAVLGALALSQQASAAGFQLKENDVKSMGRAYAGSQTAGDDAAVVSNNPAAMSALKGTQFQADITAINVSAKFSGGGTDALGRPLTGGNGGDAGDLIPVPAFDFVTQVGDRWHLGVGVHAPYGFKTEYDRDWVGRYQAVKSDIKVLDAVFSASYDVTDKFALGFSAIAQRTSAELTQAINFGTILALNPAVPPGLFLPQSADGYGRLKGDDWGYGWQVGAYWRLSDADTLAASYRSKINHTITGNAEFTVPAQVRGVFALNPLTAGLFTNTKGTADFDTPAYAELSYWHKVNDAFGLGADLGWTKWDSLQTLVVDYDNPAQPNSTEVFDYKNAWFVSFGGEYALSDQLSLRAGVAYDKTPTRDATRDPRVPDNTRKWLSLGLGYKPTANTEFNLGYSHLFVSDASINDTSPTGDHLVGKFSDKGDLFGVSGRFVF</sequence>
<dbReference type="PANTHER" id="PTHR35093:SF3">
    <property type="entry name" value="LONG-CHAIN FATTY ACID TRANSPORT PROTEIN"/>
    <property type="match status" value="1"/>
</dbReference>
<feature type="chain" id="PRO_5007414995" evidence="8">
    <location>
        <begin position="36"/>
        <end position="455"/>
    </location>
</feature>
<dbReference type="Proteomes" id="UP000253740">
    <property type="component" value="Unassembled WGS sequence"/>
</dbReference>
<evidence type="ECO:0000256" key="5">
    <source>
        <dbReference type="ARBA" id="ARBA00022729"/>
    </source>
</evidence>
<proteinExistence type="inferred from homology"/>
<keyword evidence="3" id="KW-1134">Transmembrane beta strand</keyword>
<evidence type="ECO:0000256" key="4">
    <source>
        <dbReference type="ARBA" id="ARBA00022692"/>
    </source>
</evidence>
<dbReference type="OrthoDB" id="19849at2"/>
<accession>A0A0K8QKX7</accession>
<evidence type="ECO:0000313" key="11">
    <source>
        <dbReference type="Proteomes" id="UP000253740"/>
    </source>
</evidence>
<evidence type="ECO:0000256" key="3">
    <source>
        <dbReference type="ARBA" id="ARBA00022452"/>
    </source>
</evidence>